<evidence type="ECO:0000256" key="1">
    <source>
        <dbReference type="PROSITE-ProRule" id="PRU00023"/>
    </source>
</evidence>
<dbReference type="InterPro" id="IPR036770">
    <property type="entry name" value="Ankyrin_rpt-contain_sf"/>
</dbReference>
<evidence type="ECO:0000256" key="2">
    <source>
        <dbReference type="SAM" id="MobiDB-lite"/>
    </source>
</evidence>
<dbReference type="GO" id="GO:0000712">
    <property type="term" value="P:resolution of meiotic recombination intermediates"/>
    <property type="evidence" value="ECO:0007669"/>
    <property type="project" value="TreeGrafter"/>
</dbReference>
<dbReference type="Proteomes" id="UP000783686">
    <property type="component" value="Unassembled WGS sequence"/>
</dbReference>
<name>A0A811JWR2_9BILA</name>
<protein>
    <recommendedName>
        <fullName evidence="3">LEM domain-containing protein</fullName>
    </recommendedName>
</protein>
<dbReference type="GO" id="GO:0000724">
    <property type="term" value="P:double-strand break repair via homologous recombination"/>
    <property type="evidence" value="ECO:0007669"/>
    <property type="project" value="TreeGrafter"/>
</dbReference>
<dbReference type="Pfam" id="PF22945">
    <property type="entry name" value="LEM-3_GIY-YIG"/>
    <property type="match status" value="1"/>
</dbReference>
<proteinExistence type="predicted"/>
<evidence type="ECO:0000313" key="5">
    <source>
        <dbReference type="Proteomes" id="UP000614601"/>
    </source>
</evidence>
<feature type="repeat" description="ANK" evidence="1">
    <location>
        <begin position="50"/>
        <end position="82"/>
    </location>
</feature>
<keyword evidence="1" id="KW-0040">ANK repeat</keyword>
<dbReference type="OrthoDB" id="1601181at2759"/>
<dbReference type="Pfam" id="PF12796">
    <property type="entry name" value="Ank_2"/>
    <property type="match status" value="1"/>
</dbReference>
<dbReference type="PANTHER" id="PTHR46427">
    <property type="entry name" value="ANKYRIN REPEAT AND LEM DOMAIN-CONTAINING PROTEIN 1"/>
    <property type="match status" value="1"/>
</dbReference>
<keyword evidence="5" id="KW-1185">Reference proteome</keyword>
<feature type="region of interest" description="Disordered" evidence="2">
    <location>
        <begin position="240"/>
        <end position="259"/>
    </location>
</feature>
<sequence>MEPDKFTNILDDPSLTLHFLAYDNSIKALETMKYLLDTGKFDVNQKEEQDQLTPLHIAAHWDNLSMCQLLLHYGADPLAFSADEQCAIDIANGKSREFLKKLCNRRGQKKKQRRIMKFIRHVFQPHKQKSTPKLERPPSAPPSFINRLDGQEPPTDQIFSLISEHEDRLSTTSTRLSTTSTCSEWTFFTATEGRNLSILSQKSGFSGFESARNSIILNKQWLDFDESALGDVVIETTPKVTPTAPPFSPDATPTIPLRNSSLKPRLTLRNASLLDKNITIRSPKTKKDQIRRSSSLEDLYSTPTRLSTTSEEAMDQVESASFKLKLEELKRLELHELKARLLREKVERGPLDATNRYLYETKLARVLVEKEQDEKALIDRFGDINIRSKYSIPLERLIREDPEISKTGQELVDQVNDHYRRAEQQDATYFVYIYIDPTIETSSFSDFLSSIFYIGKGKNARTYFHLVEALKYEVDRNGKESKKCETILEIWSKQRGVVLLSAFSHINSAHAFIVEGAMIAAMDLANLTNKKGGEFKPPVDKFTQKEKQTLGARLLYNAYGVYKHSIRQEITRKMVPFPVTPPTSP</sequence>
<dbReference type="GO" id="GO:0004520">
    <property type="term" value="F:DNA endonuclease activity"/>
    <property type="evidence" value="ECO:0007669"/>
    <property type="project" value="TreeGrafter"/>
</dbReference>
<dbReference type="EMBL" id="CAJFCW020000001">
    <property type="protein sequence ID" value="CAG9086434.1"/>
    <property type="molecule type" value="Genomic_DNA"/>
</dbReference>
<reference evidence="4" key="1">
    <citation type="submission" date="2020-09" db="EMBL/GenBank/DDBJ databases">
        <authorList>
            <person name="Kikuchi T."/>
        </authorList>
    </citation>
    <scope>NUCLEOTIDE SEQUENCE</scope>
    <source>
        <strain evidence="4">SH1</strain>
    </source>
</reference>
<feature type="domain" description="LEM" evidence="3">
    <location>
        <begin position="326"/>
        <end position="370"/>
    </location>
</feature>
<dbReference type="Gene3D" id="1.25.40.20">
    <property type="entry name" value="Ankyrin repeat-containing domain"/>
    <property type="match status" value="1"/>
</dbReference>
<dbReference type="Proteomes" id="UP000614601">
    <property type="component" value="Unassembled WGS sequence"/>
</dbReference>
<dbReference type="InterPro" id="IPR002110">
    <property type="entry name" value="Ankyrin_rpt"/>
</dbReference>
<gene>
    <name evidence="4" type="ORF">BOKJ2_LOCUS2322</name>
</gene>
<accession>A0A811JWR2</accession>
<dbReference type="PROSITE" id="PS50088">
    <property type="entry name" value="ANK_REPEAT"/>
    <property type="match status" value="1"/>
</dbReference>
<dbReference type="SUPFAM" id="SSF48403">
    <property type="entry name" value="Ankyrin repeat"/>
    <property type="match status" value="1"/>
</dbReference>
<dbReference type="InterPro" id="IPR003887">
    <property type="entry name" value="LEM_dom"/>
</dbReference>
<dbReference type="GO" id="GO:0005737">
    <property type="term" value="C:cytoplasm"/>
    <property type="evidence" value="ECO:0007669"/>
    <property type="project" value="TreeGrafter"/>
</dbReference>
<dbReference type="EMBL" id="CAJFDH010000001">
    <property type="protein sequence ID" value="CAD5207687.1"/>
    <property type="molecule type" value="Genomic_DNA"/>
</dbReference>
<feature type="region of interest" description="Disordered" evidence="2">
    <location>
        <begin position="126"/>
        <end position="149"/>
    </location>
</feature>
<dbReference type="PROSITE" id="PS50297">
    <property type="entry name" value="ANK_REP_REGION"/>
    <property type="match status" value="1"/>
</dbReference>
<dbReference type="AlphaFoldDB" id="A0A811JWR2"/>
<comment type="caution">
    <text evidence="4">The sequence shown here is derived from an EMBL/GenBank/DDBJ whole genome shotgun (WGS) entry which is preliminary data.</text>
</comment>
<dbReference type="SMART" id="SM00248">
    <property type="entry name" value="ANK"/>
    <property type="match status" value="2"/>
</dbReference>
<dbReference type="GO" id="GO:0005654">
    <property type="term" value="C:nucleoplasm"/>
    <property type="evidence" value="ECO:0007669"/>
    <property type="project" value="TreeGrafter"/>
</dbReference>
<dbReference type="PANTHER" id="PTHR46427:SF1">
    <property type="entry name" value="ANKYRIN REPEAT AND LEM DOMAIN-CONTAINING PROTEIN 1"/>
    <property type="match status" value="1"/>
</dbReference>
<dbReference type="InterPro" id="IPR034998">
    <property type="entry name" value="ANKLE1"/>
</dbReference>
<dbReference type="PROSITE" id="PS50954">
    <property type="entry name" value="LEM"/>
    <property type="match status" value="1"/>
</dbReference>
<organism evidence="4 5">
    <name type="scientific">Bursaphelenchus okinawaensis</name>
    <dbReference type="NCBI Taxonomy" id="465554"/>
    <lineage>
        <taxon>Eukaryota</taxon>
        <taxon>Metazoa</taxon>
        <taxon>Ecdysozoa</taxon>
        <taxon>Nematoda</taxon>
        <taxon>Chromadorea</taxon>
        <taxon>Rhabditida</taxon>
        <taxon>Tylenchina</taxon>
        <taxon>Tylenchomorpha</taxon>
        <taxon>Aphelenchoidea</taxon>
        <taxon>Aphelenchoididae</taxon>
        <taxon>Bursaphelenchus</taxon>
    </lineage>
</organism>
<evidence type="ECO:0000259" key="3">
    <source>
        <dbReference type="PROSITE" id="PS50954"/>
    </source>
</evidence>
<evidence type="ECO:0000313" key="4">
    <source>
        <dbReference type="EMBL" id="CAD5207687.1"/>
    </source>
</evidence>